<feature type="domain" description="C2H2-type" evidence="6">
    <location>
        <begin position="737"/>
        <end position="764"/>
    </location>
</feature>
<feature type="domain" description="C2H2-type" evidence="6">
    <location>
        <begin position="554"/>
        <end position="581"/>
    </location>
</feature>
<feature type="domain" description="C2H2-type" evidence="6">
    <location>
        <begin position="582"/>
        <end position="609"/>
    </location>
</feature>
<feature type="domain" description="C2H2-type" evidence="6">
    <location>
        <begin position="306"/>
        <end position="334"/>
    </location>
</feature>
<feature type="domain" description="C2H2-type" evidence="6">
    <location>
        <begin position="827"/>
        <end position="854"/>
    </location>
</feature>
<dbReference type="Proteomes" id="UP000092462">
    <property type="component" value="Unassembled WGS sequence"/>
</dbReference>
<feature type="domain" description="C2H2-type" evidence="6">
    <location>
        <begin position="141"/>
        <end position="169"/>
    </location>
</feature>
<evidence type="ECO:0000313" key="8">
    <source>
        <dbReference type="Proteomes" id="UP000092462"/>
    </source>
</evidence>
<feature type="domain" description="C2H2-type" evidence="6">
    <location>
        <begin position="233"/>
        <end position="260"/>
    </location>
</feature>
<dbReference type="SMART" id="SM00355">
    <property type="entry name" value="ZnF_C2H2"/>
    <property type="match status" value="32"/>
</dbReference>
<dbReference type="Pfam" id="PF00096">
    <property type="entry name" value="zf-C2H2"/>
    <property type="match status" value="9"/>
</dbReference>
<accession>A0A1B0D2D0</accession>
<feature type="domain" description="C2H2-type" evidence="6">
    <location>
        <begin position="57"/>
        <end position="84"/>
    </location>
</feature>
<feature type="domain" description="C2H2-type" evidence="6">
    <location>
        <begin position="366"/>
        <end position="393"/>
    </location>
</feature>
<dbReference type="Gene3D" id="3.30.160.60">
    <property type="entry name" value="Classic Zinc Finger"/>
    <property type="match status" value="17"/>
</dbReference>
<keyword evidence="2" id="KW-0677">Repeat</keyword>
<organism evidence="7 8">
    <name type="scientific">Phlebotomus papatasi</name>
    <name type="common">Sandfly</name>
    <dbReference type="NCBI Taxonomy" id="29031"/>
    <lineage>
        <taxon>Eukaryota</taxon>
        <taxon>Metazoa</taxon>
        <taxon>Ecdysozoa</taxon>
        <taxon>Arthropoda</taxon>
        <taxon>Hexapoda</taxon>
        <taxon>Insecta</taxon>
        <taxon>Pterygota</taxon>
        <taxon>Neoptera</taxon>
        <taxon>Endopterygota</taxon>
        <taxon>Diptera</taxon>
        <taxon>Nematocera</taxon>
        <taxon>Psychodoidea</taxon>
        <taxon>Psychodidae</taxon>
        <taxon>Phlebotomus</taxon>
        <taxon>Phlebotomus</taxon>
    </lineage>
</organism>
<dbReference type="GO" id="GO:0008270">
    <property type="term" value="F:zinc ion binding"/>
    <property type="evidence" value="ECO:0007669"/>
    <property type="project" value="UniProtKB-KW"/>
</dbReference>
<feature type="region of interest" description="Disordered" evidence="5">
    <location>
        <begin position="938"/>
        <end position="960"/>
    </location>
</feature>
<dbReference type="EnsemblMetazoa" id="PPAI001503-RA">
    <property type="protein sequence ID" value="PPAI001503-PA"/>
    <property type="gene ID" value="PPAI001503"/>
</dbReference>
<feature type="domain" description="C2H2-type" evidence="6">
    <location>
        <begin position="526"/>
        <end position="553"/>
    </location>
</feature>
<feature type="domain" description="C2H2-type" evidence="6">
    <location>
        <begin position="702"/>
        <end position="729"/>
    </location>
</feature>
<evidence type="ECO:0000256" key="4">
    <source>
        <dbReference type="ARBA" id="ARBA00022833"/>
    </source>
</evidence>
<feature type="domain" description="C2H2-type" evidence="6">
    <location>
        <begin position="674"/>
        <end position="701"/>
    </location>
</feature>
<feature type="domain" description="C2H2-type" evidence="6">
    <location>
        <begin position="85"/>
        <end position="112"/>
    </location>
</feature>
<feature type="domain" description="C2H2-type" evidence="6">
    <location>
        <begin position="395"/>
        <end position="422"/>
    </location>
</feature>
<dbReference type="PANTHER" id="PTHR24384:SF196">
    <property type="entry name" value="ZINC FINGER AND BTB DOMAIN-CONTAINING PROTEIN 11"/>
    <property type="match status" value="1"/>
</dbReference>
<dbReference type="InterPro" id="IPR050752">
    <property type="entry name" value="C2H2-ZF_domain"/>
</dbReference>
<dbReference type="GO" id="GO:0000981">
    <property type="term" value="F:DNA-binding transcription factor activity, RNA polymerase II-specific"/>
    <property type="evidence" value="ECO:0007669"/>
    <property type="project" value="TreeGrafter"/>
</dbReference>
<feature type="domain" description="C2H2-type" evidence="6">
    <location>
        <begin position="260"/>
        <end position="287"/>
    </location>
</feature>
<dbReference type="EMBL" id="AJVK01010587">
    <property type="status" value="NOT_ANNOTATED_CDS"/>
    <property type="molecule type" value="Genomic_DNA"/>
</dbReference>
<feature type="domain" description="C2H2-type" evidence="6">
    <location>
        <begin position="453"/>
        <end position="480"/>
    </location>
</feature>
<keyword evidence="1" id="KW-0479">Metal-binding</keyword>
<name>A0A1B0D2D0_PHLPP</name>
<evidence type="ECO:0000256" key="3">
    <source>
        <dbReference type="ARBA" id="ARBA00022771"/>
    </source>
</evidence>
<evidence type="ECO:0000256" key="2">
    <source>
        <dbReference type="ARBA" id="ARBA00022737"/>
    </source>
</evidence>
<feature type="domain" description="C2H2-type" evidence="6">
    <location>
        <begin position="1029"/>
        <end position="1056"/>
    </location>
</feature>
<protein>
    <recommendedName>
        <fullName evidence="6">C2H2-type domain-containing protein</fullName>
    </recommendedName>
</protein>
<evidence type="ECO:0000256" key="1">
    <source>
        <dbReference type="ARBA" id="ARBA00022723"/>
    </source>
</evidence>
<evidence type="ECO:0000259" key="6">
    <source>
        <dbReference type="PROSITE" id="PS50157"/>
    </source>
</evidence>
<keyword evidence="3" id="KW-0863">Zinc-finger</keyword>
<dbReference type="PROSITE" id="PS00028">
    <property type="entry name" value="ZINC_FINGER_C2H2_1"/>
    <property type="match status" value="25"/>
</dbReference>
<feature type="domain" description="C2H2-type" evidence="6">
    <location>
        <begin position="205"/>
        <end position="232"/>
    </location>
</feature>
<evidence type="ECO:0000256" key="5">
    <source>
        <dbReference type="SAM" id="MobiDB-lite"/>
    </source>
</evidence>
<keyword evidence="8" id="KW-1185">Reference proteome</keyword>
<feature type="domain" description="C2H2-type" evidence="6">
    <location>
        <begin position="856"/>
        <end position="883"/>
    </location>
</feature>
<feature type="domain" description="C2H2-type" evidence="6">
    <location>
        <begin position="799"/>
        <end position="826"/>
    </location>
</feature>
<proteinExistence type="predicted"/>
<feature type="domain" description="C2H2-type" evidence="6">
    <location>
        <begin position="113"/>
        <end position="140"/>
    </location>
</feature>
<dbReference type="PANTHER" id="PTHR24384">
    <property type="entry name" value="FINGER PUTATIVE TRANSCRIPTION FACTOR FAMILY-RELATED"/>
    <property type="match status" value="1"/>
</dbReference>
<feature type="compositionally biased region" description="Basic and acidic residues" evidence="5">
    <location>
        <begin position="938"/>
        <end position="954"/>
    </location>
</feature>
<feature type="domain" description="C2H2-type" evidence="6">
    <location>
        <begin position="914"/>
        <end position="943"/>
    </location>
</feature>
<dbReference type="AlphaFoldDB" id="A0A1B0D2D0"/>
<feature type="domain" description="C2H2-type" evidence="6">
    <location>
        <begin position="610"/>
        <end position="638"/>
    </location>
</feature>
<dbReference type="GO" id="GO:0005634">
    <property type="term" value="C:nucleus"/>
    <property type="evidence" value="ECO:0007669"/>
    <property type="project" value="UniProtKB-SubCell"/>
</dbReference>
<keyword evidence="4" id="KW-0862">Zinc</keyword>
<feature type="domain" description="C2H2-type" evidence="6">
    <location>
        <begin position="338"/>
        <end position="365"/>
    </location>
</feature>
<feature type="domain" description="C2H2-type" evidence="6">
    <location>
        <begin position="646"/>
        <end position="673"/>
    </location>
</feature>
<dbReference type="SUPFAM" id="SSF57667">
    <property type="entry name" value="beta-beta-alpha zinc fingers"/>
    <property type="match status" value="14"/>
</dbReference>
<dbReference type="GO" id="GO:0000978">
    <property type="term" value="F:RNA polymerase II cis-regulatory region sequence-specific DNA binding"/>
    <property type="evidence" value="ECO:0007669"/>
    <property type="project" value="TreeGrafter"/>
</dbReference>
<dbReference type="InterPro" id="IPR013087">
    <property type="entry name" value="Znf_C2H2_type"/>
</dbReference>
<dbReference type="PROSITE" id="PS50157">
    <property type="entry name" value="ZINC_FINGER_C2H2_2"/>
    <property type="match status" value="29"/>
</dbReference>
<evidence type="ECO:0000313" key="7">
    <source>
        <dbReference type="EnsemblMetazoa" id="PPAI001503-PA"/>
    </source>
</evidence>
<reference evidence="7" key="1">
    <citation type="submission" date="2022-08" db="UniProtKB">
        <authorList>
            <consortium name="EnsemblMetazoa"/>
        </authorList>
    </citation>
    <scope>IDENTIFICATION</scope>
    <source>
        <strain evidence="7">Israel</strain>
    </source>
</reference>
<dbReference type="VEuPathDB" id="VectorBase:PPAI001503"/>
<dbReference type="InterPro" id="IPR036236">
    <property type="entry name" value="Znf_C2H2_sf"/>
</dbReference>
<dbReference type="EMBL" id="AJVK01010588">
    <property type="status" value="NOT_ANNOTATED_CDS"/>
    <property type="molecule type" value="Genomic_DNA"/>
</dbReference>
<feature type="domain" description="C2H2-type" evidence="6">
    <location>
        <begin position="1003"/>
        <end position="1030"/>
    </location>
</feature>
<feature type="domain" description="C2H2-type" evidence="6">
    <location>
        <begin position="975"/>
        <end position="1002"/>
    </location>
</feature>
<sequence>MESEVQKYIVDCSIVKEEYVVKEEIVPILIAKTDGEFLPKPPKTLKPAINKIKTKKHICSHCGKAFQWRRDVRFHITKHSKEKKFQCTKCLRAYADQSRLNIHLRLHSNEHSHECKLCWKIFKNAEYLRLHLKRHLGIRNHECPVCGKKFIDTRNWRYHMQKVHEEVKLKGLPRSRWTCDICGTFTMDKCSFEKHLLSHSDVKTAECPICQKKFKHESYLKTHMNTHGTERPFLCVICGKGFKTKVTHRSHQVIHSNEFRKCPYCNKMYKYKETFKRHIWNHHRGLPFEIKALQKHVIIHADELPFVCELCGKGFKDKRKLRTHIRLMHERYSQNRVLKCPQCGKGCRGETFLAMHQAIHNNEALFECAICSKKFKKKSQIKQHVLTHSKSRKMYSCQICGIERTSARSIRKHEAKHNSEGTLKCPAKKCQMIFCHIKNRNEHIEKEHKEFKYICKICGDMVKHRKNLREHDVKHRAEGRTKRYKPTKTVKKIKKEVKMEEDVKIEVKEIKSEPQENLPRKKEKKHICAICGKSFYHPRDIRYHMSVHSTERNFHCPKCPKRFTSDLRMRTHLRIHETDGIFPCKLCGKIFKNSEYLRIHLNRHAGIKKFECTVCGLMLAEARNLKQHMLRFHQEETVKVLPKSQFTCDHCGKDCLDKKSYKGHILSHSDVRNVPCPVCQKMYKSEDHVKAHMKVHNKYTPFACIICNHAVKTRGNLAKHMWTHHRGIPTDYKEGPVACTACNETFKNFDALQKHVIVHSEEKPYQCPTCGNCYRHHRSMRNHIREVHEDNKERPNRVLKCPQCGKGCKGQTFLALHLATHSNEAQFECAICSKKFKLKSHIRLHVVRHSKERKMYSCRICGVERTSARSIRSHEAKHNSRKYFNCLAEDCKLIFSNKKARNDHILKDHTEFQYTCGKCKDMVKDEEHLREHEKMCKNDGKKPYREKHSKDKSLSKGKKDRISCDKEKEIREKKHICAHCGKAFMWRRDIRFHITKHSKEKKFKCPHCPRRYPDKHRRDVHSKLHGNPHECKLCGKVFQNSRYLKLHLQRHLGLKRFECDICSRKFPEARNWRYHMERVHQVDSASVRDYNTRSKKTDDNLIQSTIIQKTQIKTENATEFGMEYPRIKIEDDDSTFIKVEEVNEI</sequence>
<dbReference type="VEuPathDB" id="VectorBase:PPAPM1_003738"/>
<feature type="domain" description="C2H2-type" evidence="6">
    <location>
        <begin position="1057"/>
        <end position="1085"/>
    </location>
</feature>
<feature type="domain" description="C2H2-type" evidence="6">
    <location>
        <begin position="765"/>
        <end position="793"/>
    </location>
</feature>